<gene>
    <name evidence="4" type="ORF">SAMN06273572_105199</name>
</gene>
<evidence type="ECO:0000256" key="2">
    <source>
        <dbReference type="ARBA" id="ARBA00022801"/>
    </source>
</evidence>
<dbReference type="InterPro" id="IPR015797">
    <property type="entry name" value="NUDIX_hydrolase-like_dom_sf"/>
</dbReference>
<dbReference type="PANTHER" id="PTHR43046">
    <property type="entry name" value="GDP-MANNOSE MANNOSYL HYDROLASE"/>
    <property type="match status" value="1"/>
</dbReference>
<sequence>MRRFGETIQNGQSYADRPGAYAIIADGKWLLLAESKGQDFLLPGGGIDAGEHPLAGLHREIIEETGWRVARPRRIGAYQRYVYMPEYGWWAHKICAIYTCYPVRRLADPTEPDHLPVWMRAEEAVHRLSVGAEQHFVRQHFRL</sequence>
<dbReference type="Proteomes" id="UP000220034">
    <property type="component" value="Unassembled WGS sequence"/>
</dbReference>
<dbReference type="EMBL" id="OCTN01000005">
    <property type="protein sequence ID" value="SOH94775.1"/>
    <property type="molecule type" value="Genomic_DNA"/>
</dbReference>
<keyword evidence="5" id="KW-1185">Reference proteome</keyword>
<name>A0A2C9CUH1_9RHOB</name>
<accession>A0A2C9CUH1</accession>
<feature type="domain" description="Nudix hydrolase" evidence="3">
    <location>
        <begin position="15"/>
        <end position="141"/>
    </location>
</feature>
<dbReference type="Pfam" id="PF00293">
    <property type="entry name" value="NUDIX"/>
    <property type="match status" value="1"/>
</dbReference>
<dbReference type="InterPro" id="IPR020084">
    <property type="entry name" value="NUDIX_hydrolase_CS"/>
</dbReference>
<dbReference type="SUPFAM" id="SSF55811">
    <property type="entry name" value="Nudix"/>
    <property type="match status" value="1"/>
</dbReference>
<reference evidence="5" key="1">
    <citation type="submission" date="2017-09" db="EMBL/GenBank/DDBJ databases">
        <authorList>
            <person name="Varghese N."/>
            <person name="Submissions S."/>
        </authorList>
    </citation>
    <scope>NUCLEOTIDE SEQUENCE [LARGE SCALE GENOMIC DNA]</scope>
    <source>
        <strain evidence="5">C7</strain>
    </source>
</reference>
<dbReference type="PROSITE" id="PS00893">
    <property type="entry name" value="NUDIX_BOX"/>
    <property type="match status" value="1"/>
</dbReference>
<evidence type="ECO:0000259" key="3">
    <source>
        <dbReference type="PROSITE" id="PS51462"/>
    </source>
</evidence>
<dbReference type="GO" id="GO:0016787">
    <property type="term" value="F:hydrolase activity"/>
    <property type="evidence" value="ECO:0007669"/>
    <property type="project" value="UniProtKB-KW"/>
</dbReference>
<evidence type="ECO:0000313" key="5">
    <source>
        <dbReference type="Proteomes" id="UP000220034"/>
    </source>
</evidence>
<protein>
    <submittedName>
        <fullName evidence="4">8-oxo-dGTP diphosphatase</fullName>
    </submittedName>
</protein>
<comment type="cofactor">
    <cofactor evidence="1">
        <name>Mg(2+)</name>
        <dbReference type="ChEBI" id="CHEBI:18420"/>
    </cofactor>
</comment>
<dbReference type="PANTHER" id="PTHR43046:SF2">
    <property type="entry name" value="8-OXO-DGTP DIPHOSPHATASE-RELATED"/>
    <property type="match status" value="1"/>
</dbReference>
<keyword evidence="2" id="KW-0378">Hydrolase</keyword>
<dbReference type="RefSeq" id="WP_097930670.1">
    <property type="nucleotide sequence ID" value="NZ_OCTN01000005.1"/>
</dbReference>
<evidence type="ECO:0000313" key="4">
    <source>
        <dbReference type="EMBL" id="SOH94775.1"/>
    </source>
</evidence>
<evidence type="ECO:0000256" key="1">
    <source>
        <dbReference type="ARBA" id="ARBA00001946"/>
    </source>
</evidence>
<proteinExistence type="predicted"/>
<dbReference type="InterPro" id="IPR000086">
    <property type="entry name" value="NUDIX_hydrolase_dom"/>
</dbReference>
<dbReference type="Gene3D" id="3.90.79.10">
    <property type="entry name" value="Nucleoside Triphosphate Pyrophosphohydrolase"/>
    <property type="match status" value="1"/>
</dbReference>
<dbReference type="AlphaFoldDB" id="A0A2C9CUH1"/>
<organism evidence="4 5">
    <name type="scientific">Pontivivens marinum</name>
    <dbReference type="NCBI Taxonomy" id="1690039"/>
    <lineage>
        <taxon>Bacteria</taxon>
        <taxon>Pseudomonadati</taxon>
        <taxon>Pseudomonadota</taxon>
        <taxon>Alphaproteobacteria</taxon>
        <taxon>Rhodobacterales</taxon>
        <taxon>Paracoccaceae</taxon>
        <taxon>Pontivivens</taxon>
    </lineage>
</organism>
<dbReference type="OrthoDB" id="9816040at2"/>
<dbReference type="PROSITE" id="PS51462">
    <property type="entry name" value="NUDIX"/>
    <property type="match status" value="1"/>
</dbReference>